<keyword evidence="1" id="KW-0472">Membrane</keyword>
<reference evidence="3" key="1">
    <citation type="journal article" date="2010" name="ISME J.">
        <title>The complete genome sequence of the algal symbiont Dinoroseobacter shibae: a hitchhiker's guide to life in the sea.</title>
        <authorList>
            <person name="Wagner-Dobler I."/>
            <person name="Ballhausen B."/>
            <person name="Berger M."/>
            <person name="Brinkhoff T."/>
            <person name="Buchholz I."/>
            <person name="Bunk B."/>
            <person name="Cypionka H."/>
            <person name="Daniel R."/>
            <person name="Drepper T."/>
            <person name="Gerdts G."/>
            <person name="Hahnke S."/>
            <person name="Han C."/>
            <person name="Jahn D."/>
            <person name="Kalhoefer D."/>
            <person name="Kiss H."/>
            <person name="Klenk H.P."/>
            <person name="Kyrpides N."/>
            <person name="Liebl W."/>
            <person name="Liesegang H."/>
            <person name="Meincke L."/>
            <person name="Pati A."/>
            <person name="Petersen J."/>
            <person name="Piekarski T."/>
            <person name="Pommerenke C."/>
            <person name="Pradella S."/>
            <person name="Pukall R."/>
            <person name="Rabus R."/>
            <person name="Stackebrandt E."/>
            <person name="Thole S."/>
            <person name="Thompson L."/>
            <person name="Tielen P."/>
            <person name="Tomasch J."/>
            <person name="von Jan M."/>
            <person name="Wanphrut N."/>
            <person name="Wichels A."/>
            <person name="Zech H."/>
            <person name="Simon M."/>
        </authorList>
    </citation>
    <scope>NUCLEOTIDE SEQUENCE [LARGE SCALE GENOMIC DNA]</scope>
    <source>
        <strain evidence="3">DSM 16493 / NCIMB 14021 / DFL 12</strain>
    </source>
</reference>
<proteinExistence type="predicted"/>
<dbReference type="STRING" id="398580.Dshi_2860"/>
<dbReference type="AlphaFoldDB" id="A8LJJ0"/>
<dbReference type="Proteomes" id="UP000006833">
    <property type="component" value="Chromosome"/>
</dbReference>
<dbReference type="KEGG" id="dsh:Dshi_2860"/>
<evidence type="ECO:0000256" key="1">
    <source>
        <dbReference type="SAM" id="Phobius"/>
    </source>
</evidence>
<keyword evidence="1" id="KW-0812">Transmembrane</keyword>
<evidence type="ECO:0000313" key="3">
    <source>
        <dbReference type="Proteomes" id="UP000006833"/>
    </source>
</evidence>
<organism evidence="2 3">
    <name type="scientific">Dinoroseobacter shibae (strain DSM 16493 / NCIMB 14021 / DFL 12)</name>
    <dbReference type="NCBI Taxonomy" id="398580"/>
    <lineage>
        <taxon>Bacteria</taxon>
        <taxon>Pseudomonadati</taxon>
        <taxon>Pseudomonadota</taxon>
        <taxon>Alphaproteobacteria</taxon>
        <taxon>Rhodobacterales</taxon>
        <taxon>Roseobacteraceae</taxon>
        <taxon>Dinoroseobacter</taxon>
    </lineage>
</organism>
<dbReference type="HOGENOM" id="CLU_204656_0_0_5"/>
<evidence type="ECO:0000313" key="2">
    <source>
        <dbReference type="EMBL" id="ABV94593.1"/>
    </source>
</evidence>
<dbReference type="EMBL" id="CP000830">
    <property type="protein sequence ID" value="ABV94593.1"/>
    <property type="molecule type" value="Genomic_DNA"/>
</dbReference>
<sequence length="61" mass="7231">MAFFPIAILIVFLLMYLLRTRRTRMCRWRRRGKTDWRCAACGAVAITGDDKQPRVCLRKDI</sequence>
<protein>
    <submittedName>
        <fullName evidence="2">Uncharacterized protein</fullName>
    </submittedName>
</protein>
<keyword evidence="3" id="KW-1185">Reference proteome</keyword>
<feature type="transmembrane region" description="Helical" evidence="1">
    <location>
        <begin position="6"/>
        <end position="21"/>
    </location>
</feature>
<name>A8LJJ0_DINSH</name>
<keyword evidence="1" id="KW-1133">Transmembrane helix</keyword>
<gene>
    <name evidence="2" type="ordered locus">Dshi_2860</name>
</gene>
<accession>A8LJJ0</accession>
<dbReference type="RefSeq" id="WP_012179521.1">
    <property type="nucleotide sequence ID" value="NC_009952.1"/>
</dbReference>